<feature type="transmembrane region" description="Helical" evidence="2">
    <location>
        <begin position="2562"/>
        <end position="2583"/>
    </location>
</feature>
<comment type="caution">
    <text evidence="4">The sequence shown here is derived from an EMBL/GenBank/DDBJ whole genome shotgun (WGS) entry which is preliminary data.</text>
</comment>
<feature type="transmembrane region" description="Helical" evidence="2">
    <location>
        <begin position="2527"/>
        <end position="2555"/>
    </location>
</feature>
<gene>
    <name evidence="4" type="ORF">SNAT2548_LOCUS17835</name>
</gene>
<dbReference type="OrthoDB" id="10531197at2759"/>
<keyword evidence="2" id="KW-0472">Membrane</keyword>
<organism evidence="4 5">
    <name type="scientific">Symbiodinium natans</name>
    <dbReference type="NCBI Taxonomy" id="878477"/>
    <lineage>
        <taxon>Eukaryota</taxon>
        <taxon>Sar</taxon>
        <taxon>Alveolata</taxon>
        <taxon>Dinophyceae</taxon>
        <taxon>Suessiales</taxon>
        <taxon>Symbiodiniaceae</taxon>
        <taxon>Symbiodinium</taxon>
    </lineage>
</organism>
<feature type="transmembrane region" description="Helical" evidence="2">
    <location>
        <begin position="2489"/>
        <end position="2507"/>
    </location>
</feature>
<feature type="signal peptide" evidence="3">
    <location>
        <begin position="1"/>
        <end position="25"/>
    </location>
</feature>
<proteinExistence type="predicted"/>
<evidence type="ECO:0000256" key="2">
    <source>
        <dbReference type="SAM" id="Phobius"/>
    </source>
</evidence>
<dbReference type="EMBL" id="CAJNDS010002125">
    <property type="protein sequence ID" value="CAE7340871.1"/>
    <property type="molecule type" value="Genomic_DNA"/>
</dbReference>
<feature type="chain" id="PRO_5032494987" evidence="3">
    <location>
        <begin position="26"/>
        <end position="2762"/>
    </location>
</feature>
<feature type="transmembrane region" description="Helical" evidence="2">
    <location>
        <begin position="2377"/>
        <end position="2400"/>
    </location>
</feature>
<feature type="transmembrane region" description="Helical" evidence="2">
    <location>
        <begin position="2412"/>
        <end position="2436"/>
    </location>
</feature>
<name>A0A812P800_9DINO</name>
<reference evidence="4" key="1">
    <citation type="submission" date="2021-02" db="EMBL/GenBank/DDBJ databases">
        <authorList>
            <person name="Dougan E. K."/>
            <person name="Rhodes N."/>
            <person name="Thang M."/>
            <person name="Chan C."/>
        </authorList>
    </citation>
    <scope>NUCLEOTIDE SEQUENCE</scope>
</reference>
<feature type="region of interest" description="Disordered" evidence="1">
    <location>
        <begin position="2665"/>
        <end position="2709"/>
    </location>
</feature>
<sequence>MGVLLPAGLFRWLFWLLCLLFTAQGEPLTGSPRSCVAGELCVLTGIAGTGLSDGDLVAMMSVCGTGTPLSGAPGAFGETLPGTMGGTQFMWPGVLHVDGGEYRLCWCSVVNSCTNPAEFNIDIGALIVTGPVSGLAATCVSGRRCAIADISGVYLQDGDSVMVLTACGGGLPIDGFPNGARTTTGAIQGREHSWGEAKIFPVGGDYVLCWCAKGATCLQASDHRKQLGLLRVPGPAGQFVKVCSTFEACTWTGFTGTDLQDGDRIMLLKTCGEGPAVSGFPNAGIALASGGGGDYTFGSTDNIIRAGGAEYAMCWCQVDAEHVCSGPANFVTNAGLLIVSGAANDHDIACVQGFPCKLMGFRGIGLTDGDKIKVLFECGTGMIPSNWPNSAVAVASDGGASYLTWQADPLQVQYGNYRICWCKNGWTCPDSTADGFVMDAGALRVVGINPGQEKSCHSQAPCKIEGLVGNNLRSGDLMKILTACGTGQEVDGFPNNGTSLPATSSGTTFSWGVVDTVQAAVGTYRMCWCPFGNADGCSDATHFVSEAGLLTIRGPQTLGFNATCVANQQPSCVIGPIEGGIGLSYGSDRVILVSSDGTCGATAADPAVAGGTAGKQVGVDKFLQFMPEELPYGGSWKLCYCAGFDSPLDQETQNCQSEEDFTATAGYLTVAGAFPGQVINCTRNEACAFNLPGYGLNSGVHRIAIRDESSGSCGDFLTIDTATRRRRDVAANPYIPTGVTQDGDLAFAIDPIQALDAFVICFCVPSPGGGLCSSTSLSTYHQTIGVLDVRGATPNQQFSCGRGGRCTLEITGRGLGVSDRVKIVNSTTPCSGEPEETGFFKSLLLADPVPATSDTLARFSLGQVTAGGIFKVCYCANLDSCNSLEAFNHQAGELEIMDPLSDVVFESATVASLTVQVQSSLDSTSSYIRCAISEYEPSYLPNGADIANGLSPIGLGQGQATTPTQPGANKVEMFFKTFVKPLQQYRVWCVEGSALSFILPQTPGGLLIYTPASVEAPRLQVFPSFLWPQASFYAELYNVDSGVIASGRRLATTDVRVQTSASPFMCNSMTYDAAIATQVVDPGTAGQNDARIRSIQTLEASAVRRYLCFFAEPRATGIALVGDDRLVVQSQVPGFTVQRLDGLVLQRFYRGLLLRVNLENAGSSDGLLHWATQADFDATGCATASRAPPVAQGASQGQTGYFTTQASAGFYALCFLGVVSESGTNAPMNSIGSFELATVISSVGPATDPPSSRSLLRLKLEVRMPGTVTCIARKQEGTVVPGDFSTGILYEGRGSIVIPAVLPGMDPEFPREFTLEVPLVEYQRDTSSLRVWCLHSLAESAPFPDSSQGSEIQLLAQDISVTPEPAFLWTGASFRLALANTPAVSGKLLALHSPALPFGWRSEVAVVDGLKTLRYVAPSGNSQLEHPRYLEWLDGVAGVDLCLGANASAAKPVDAQSFTETSEWFAADAEGSFVCFWAAPTGFPHFAGKLAIRAQPPERLLQVVGQFQSFVYRGAALTLQLRHGSDTGGRLLVLKKEIFNSFGGHCQDMTALRRLSTESPQNLSNETWTWPRVRALQVDPIASSENCTSTPRKTTDLKLVDANTVFPTAVWGVPGTAGSNCSRDYRIYWSPDLEMTAILGDKASGRYLLVTSNSSVLTFFVPKIRLLSVSNELPQSNEVVVHRDFTTIDASLAQHFVASTADCSAKILLDPASPMYEEGAENLPISQYLQAALYLEGFNFQAVAYMPDVSSVISGEAVCGVLQPPAPPPPRMETAFDIDKPGLGRTVTNGQVFVPAIANGTGSFLHTEPLGEYVACYAGDEQDATPIFNPIGDVFPSIDVLTNLFAAETQVSTSLAAYLNVTSQIRGIVRCVALLTKLNAPQEPQAVFVPDQDSSSYVGASDLIQFDLPGSHQLIEMQLQQSKVGFLAPALQFPGAAPSLFVWCGHDGSTVVYPSSTTPIQLDIQARQPPPFIYKQFNASITSVALTLQLEFSPLVAEFSELDFPRNYYDQAEFRARPSLPAGLSIDVNTGEISGIPILAGLFYRTIVAISRNPPRASASFDLEIQVKDVLGLRFTSASADNMLLSIQPRSTNIFRPQKAFLLARRRTSPFTDTPDEFFCINALRDIPFRNISETECSIQDEVCCCASYILLHMPVQDIRIRTADCGFEATERYHIAGLTEGLLQTSDGVLRPARLHSSLKAYATMPPEVTAQDKKPVRFDLVVLMPFAEYSAQKENFDKELIRELSEAVFIPEDLVDILDVKEERAGAIEFTMSFSVEPRCLQELGPEVDLLSFGIDTKEGCNLVAPVEYMNELKTQLSNPDSALFYQSDLVMLNKVVSERSFGFSQQFFCSKEPFWQFAAVVLTESDCPFDLVKLGGFALVGGTVAVTLLLAGVARLARECGGCIRLAKVRLFDVLTPLMGLYTTTADYAWLIYLQAENAHPLHGTLFLGGLCTLLLCFVVNAAALRMTITTYIIDTPWWRKNRKRLRLILLLSVLSPRFFRITYSHIGSIDRTHIHFGTPSKMAVVFAKLGLATLLQDIPLLLVQLYVWLIWRNLAPKVSLLCFVLKAQSLFTTVLHHAFSRSQRAAYERVVKLLGLRRLTAGFFDVSAGVGTQAGKGTDGMRSGGGKRTDDFGETFNAEGVLDPTKLDPIQAAMYVAQMYDKKQHPQEKEEELSSDSQGSESSGSEDAPPDSPQEGKGRANVAKTLYPPGLYEKMQKFYSLHDPTKLSTIARGNSPVDEEALDAELKSKFGVGLDSIQ</sequence>
<feature type="transmembrane region" description="Helical" evidence="2">
    <location>
        <begin position="2448"/>
        <end position="2468"/>
    </location>
</feature>
<keyword evidence="2" id="KW-1133">Transmembrane helix</keyword>
<evidence type="ECO:0000313" key="4">
    <source>
        <dbReference type="EMBL" id="CAE7340871.1"/>
    </source>
</evidence>
<evidence type="ECO:0000256" key="3">
    <source>
        <dbReference type="SAM" id="SignalP"/>
    </source>
</evidence>
<feature type="compositionally biased region" description="Low complexity" evidence="1">
    <location>
        <begin position="2679"/>
        <end position="2691"/>
    </location>
</feature>
<dbReference type="Proteomes" id="UP000604046">
    <property type="component" value="Unassembled WGS sequence"/>
</dbReference>
<keyword evidence="3" id="KW-0732">Signal</keyword>
<protein>
    <submittedName>
        <fullName evidence="4">Uncharacterized protein</fullName>
    </submittedName>
</protein>
<accession>A0A812P800</accession>
<evidence type="ECO:0000313" key="5">
    <source>
        <dbReference type="Proteomes" id="UP000604046"/>
    </source>
</evidence>
<keyword evidence="2" id="KW-0812">Transmembrane</keyword>
<keyword evidence="5" id="KW-1185">Reference proteome</keyword>
<evidence type="ECO:0000256" key="1">
    <source>
        <dbReference type="SAM" id="MobiDB-lite"/>
    </source>
</evidence>